<protein>
    <submittedName>
        <fullName evidence="1">Uncharacterized protein</fullName>
    </submittedName>
</protein>
<evidence type="ECO:0000313" key="2">
    <source>
        <dbReference type="Proteomes" id="UP001144978"/>
    </source>
</evidence>
<proteinExistence type="predicted"/>
<dbReference type="EMBL" id="JANSHE010002058">
    <property type="protein sequence ID" value="KAJ2996365.1"/>
    <property type="molecule type" value="Genomic_DNA"/>
</dbReference>
<comment type="caution">
    <text evidence="1">The sequence shown here is derived from an EMBL/GenBank/DDBJ whole genome shotgun (WGS) entry which is preliminary data.</text>
</comment>
<gene>
    <name evidence="1" type="ORF">NUW54_g7251</name>
</gene>
<evidence type="ECO:0000313" key="1">
    <source>
        <dbReference type="EMBL" id="KAJ2996365.1"/>
    </source>
</evidence>
<sequence length="599" mass="66078">MRLGTVALESFHHGSFQDAANALGLFAHQNEGQLALAEAISSLYTPHQLRLLFVHLLVNDCLVSPIAVWNSYCDSLSRDHVLRHQGATTLGADDTLMELNRLLEEYGRSLTEFGLPQPSETTSEVAHELERWAPFRPEMLRTAQQCFAQFNVDQQSIADSVLDAVFNERPYLLFVDGPAGRGKTFLINAICDHCRALNHIAITTATSAYAAQLYRGGRTTHSAFKVPVNDNNELLKSSITLHSTRADLIRAARLIVWDEAPTANTAVLGCVEDICRQIMKNNRPFGGKVVILLGDFRQTCPVVRHGTRAQVVHASIKSSPLWHLFTIKRLTIPIRNAADPQFAAFIDRVGDGLLTNPALDMLTRATTTYDLCDFVYPPHILADPTACVSRAILAPTNAQIDAYNNDIIDRIAGDEQTYFAADSLKEATDVGAHSPDDILDYVARQTPSGLPPHALTIKVNGVYRLIRNLSIDRGLVKNTRVIIVALGRRLITVRVIRPSHDNDPSTDILLPRITFSTTLPSGHTLLRRQFPLAPAYATTFNSCQGLTLDIVGLDLTHPAFSHGQLYTALSRIRHRNHGAVRLPAGTHTTANVVYNELLL</sequence>
<name>A0ACC1PNY5_9APHY</name>
<keyword evidence="2" id="KW-1185">Reference proteome</keyword>
<reference evidence="1" key="1">
    <citation type="submission" date="2022-08" db="EMBL/GenBank/DDBJ databases">
        <title>Genome Sequence of Pycnoporus sanguineus.</title>
        <authorList>
            <person name="Buettner E."/>
        </authorList>
    </citation>
    <scope>NUCLEOTIDE SEQUENCE</scope>
    <source>
        <strain evidence="1">CG-C14</strain>
    </source>
</reference>
<dbReference type="Proteomes" id="UP001144978">
    <property type="component" value="Unassembled WGS sequence"/>
</dbReference>
<accession>A0ACC1PNY5</accession>
<organism evidence="1 2">
    <name type="scientific">Trametes sanguinea</name>
    <dbReference type="NCBI Taxonomy" id="158606"/>
    <lineage>
        <taxon>Eukaryota</taxon>
        <taxon>Fungi</taxon>
        <taxon>Dikarya</taxon>
        <taxon>Basidiomycota</taxon>
        <taxon>Agaricomycotina</taxon>
        <taxon>Agaricomycetes</taxon>
        <taxon>Polyporales</taxon>
        <taxon>Polyporaceae</taxon>
        <taxon>Trametes</taxon>
    </lineage>
</organism>